<evidence type="ECO:0000256" key="3">
    <source>
        <dbReference type="ARBA" id="ARBA00022112"/>
    </source>
</evidence>
<dbReference type="PANTHER" id="PTHR13799">
    <property type="entry name" value="NGG1 INTERACTING FACTOR 3"/>
    <property type="match status" value="1"/>
</dbReference>
<organism evidence="6 7">
    <name type="scientific">Candidatus Ornithospirochaeta stercoripullorum</name>
    <dbReference type="NCBI Taxonomy" id="2840899"/>
    <lineage>
        <taxon>Bacteria</taxon>
        <taxon>Pseudomonadati</taxon>
        <taxon>Spirochaetota</taxon>
        <taxon>Spirochaetia</taxon>
        <taxon>Spirochaetales</taxon>
        <taxon>Spirochaetaceae</taxon>
        <taxon>Spirochaetaceae incertae sedis</taxon>
        <taxon>Candidatus Ornithospirochaeta</taxon>
    </lineage>
</organism>
<evidence type="ECO:0000313" key="7">
    <source>
        <dbReference type="Proteomes" id="UP000823615"/>
    </source>
</evidence>
<dbReference type="AlphaFoldDB" id="A0A9D9E085"/>
<feature type="binding site" evidence="5">
    <location>
        <position position="224"/>
    </location>
    <ligand>
        <name>a divalent metal cation</name>
        <dbReference type="ChEBI" id="CHEBI:60240"/>
        <label>1</label>
    </ligand>
</feature>
<sequence length="252" mass="27679">MFVKEYTDELIKRLDIQSFPFDFSLNGVQIGAPDRELKKAAFAVDASFDTIDQAVENGADILVVHHGLFWGSPIAITDAHYRRVKRALDARLTLFACHLPLDAHPLYGNNAQMAMILGMTGFDPFGEYKGKKIGFKGQLPFPMTIPEIARLLGFSEETGMQVIKFGPDMISTVGIISGGGGDDVDQAIAENLDLFITGTAPHEIFYTVKENGMNLLSGGHYRSEVFGVKALMRMTEKEFGVSSFFIDAETGL</sequence>
<dbReference type="GO" id="GO:0046872">
    <property type="term" value="F:metal ion binding"/>
    <property type="evidence" value="ECO:0007669"/>
    <property type="project" value="UniProtKB-KW"/>
</dbReference>
<gene>
    <name evidence="6" type="ORF">IAA97_02220</name>
</gene>
<feature type="binding site" evidence="5">
    <location>
        <position position="102"/>
    </location>
    <ligand>
        <name>a divalent metal cation</name>
        <dbReference type="ChEBI" id="CHEBI:60240"/>
        <label>1</label>
    </ligand>
</feature>
<feature type="binding site" evidence="5">
    <location>
        <position position="66"/>
    </location>
    <ligand>
        <name>a divalent metal cation</name>
        <dbReference type="ChEBI" id="CHEBI:60240"/>
        <label>1</label>
    </ligand>
</feature>
<dbReference type="InterPro" id="IPR002678">
    <property type="entry name" value="DUF34/NIF3"/>
</dbReference>
<evidence type="ECO:0000256" key="1">
    <source>
        <dbReference type="ARBA" id="ARBA00006964"/>
    </source>
</evidence>
<accession>A0A9D9E085</accession>
<dbReference type="Pfam" id="PF01784">
    <property type="entry name" value="DUF34_NIF3"/>
    <property type="match status" value="1"/>
</dbReference>
<comment type="caution">
    <text evidence="6">The sequence shown here is derived from an EMBL/GenBank/DDBJ whole genome shotgun (WGS) entry which is preliminary data.</text>
</comment>
<protein>
    <recommendedName>
        <fullName evidence="3">GTP cyclohydrolase 1 type 2 homolog</fullName>
    </recommendedName>
</protein>
<dbReference type="PANTHER" id="PTHR13799:SF14">
    <property type="entry name" value="GTP CYCLOHYDROLASE 1 TYPE 2 HOMOLOG"/>
    <property type="match status" value="1"/>
</dbReference>
<dbReference type="Proteomes" id="UP000823615">
    <property type="component" value="Unassembled WGS sequence"/>
</dbReference>
<dbReference type="Gene3D" id="3.40.1390.30">
    <property type="entry name" value="NIF3 (NGG1p interacting factor 3)-like"/>
    <property type="match status" value="2"/>
</dbReference>
<feature type="binding site" evidence="5">
    <location>
        <position position="220"/>
    </location>
    <ligand>
        <name>a divalent metal cation</name>
        <dbReference type="ChEBI" id="CHEBI:60240"/>
        <label>1</label>
    </ligand>
</feature>
<evidence type="ECO:0000256" key="4">
    <source>
        <dbReference type="ARBA" id="ARBA00022723"/>
    </source>
</evidence>
<evidence type="ECO:0000256" key="5">
    <source>
        <dbReference type="PIRSR" id="PIRSR602678-1"/>
    </source>
</evidence>
<name>A0A9D9E085_9SPIO</name>
<proteinExistence type="inferred from homology"/>
<comment type="subunit">
    <text evidence="2">Homohexamer.</text>
</comment>
<feature type="binding site" evidence="5">
    <location>
        <position position="65"/>
    </location>
    <ligand>
        <name>a divalent metal cation</name>
        <dbReference type="ChEBI" id="CHEBI:60240"/>
        <label>1</label>
    </ligand>
</feature>
<dbReference type="FunFam" id="3.40.1390.30:FF:000001">
    <property type="entry name" value="GTP cyclohydrolase 1 type 2"/>
    <property type="match status" value="1"/>
</dbReference>
<evidence type="ECO:0000313" key="6">
    <source>
        <dbReference type="EMBL" id="MBO8435781.1"/>
    </source>
</evidence>
<dbReference type="SUPFAM" id="SSF102705">
    <property type="entry name" value="NIF3 (NGG1p interacting factor 3)-like"/>
    <property type="match status" value="1"/>
</dbReference>
<comment type="similarity">
    <text evidence="1">Belongs to the GTP cyclohydrolase I type 2/NIF3 family.</text>
</comment>
<dbReference type="InterPro" id="IPR036069">
    <property type="entry name" value="DUF34/NIF3_sf"/>
</dbReference>
<dbReference type="NCBIfam" id="TIGR00486">
    <property type="entry name" value="YbgI_SA1388"/>
    <property type="match status" value="1"/>
</dbReference>
<reference evidence="6" key="2">
    <citation type="journal article" date="2021" name="PeerJ">
        <title>Extensive microbial diversity within the chicken gut microbiome revealed by metagenomics and culture.</title>
        <authorList>
            <person name="Gilroy R."/>
            <person name="Ravi A."/>
            <person name="Getino M."/>
            <person name="Pursley I."/>
            <person name="Horton D.L."/>
            <person name="Alikhan N.F."/>
            <person name="Baker D."/>
            <person name="Gharbi K."/>
            <person name="Hall N."/>
            <person name="Watson M."/>
            <person name="Adriaenssens E.M."/>
            <person name="Foster-Nyarko E."/>
            <person name="Jarju S."/>
            <person name="Secka A."/>
            <person name="Antonio M."/>
            <person name="Oren A."/>
            <person name="Chaudhuri R.R."/>
            <person name="La Ragione R."/>
            <person name="Hildebrand F."/>
            <person name="Pallen M.J."/>
        </authorList>
    </citation>
    <scope>NUCLEOTIDE SEQUENCE</scope>
    <source>
        <strain evidence="6">7293</strain>
    </source>
</reference>
<dbReference type="GO" id="GO:0005737">
    <property type="term" value="C:cytoplasm"/>
    <property type="evidence" value="ECO:0007669"/>
    <property type="project" value="TreeGrafter"/>
</dbReference>
<keyword evidence="4 5" id="KW-0479">Metal-binding</keyword>
<reference evidence="6" key="1">
    <citation type="submission" date="2020-10" db="EMBL/GenBank/DDBJ databases">
        <authorList>
            <person name="Gilroy R."/>
        </authorList>
    </citation>
    <scope>NUCLEOTIDE SEQUENCE</scope>
    <source>
        <strain evidence="6">7293</strain>
    </source>
</reference>
<evidence type="ECO:0000256" key="2">
    <source>
        <dbReference type="ARBA" id="ARBA00011643"/>
    </source>
</evidence>
<dbReference type="EMBL" id="JADIMT010000033">
    <property type="protein sequence ID" value="MBO8435781.1"/>
    <property type="molecule type" value="Genomic_DNA"/>
</dbReference>